<organism evidence="2 3">
    <name type="scientific">Candidatus Amunia macphersoniae</name>
    <dbReference type="NCBI Taxonomy" id="3127014"/>
    <lineage>
        <taxon>Bacteria</taxon>
        <taxon>Bacillati</taxon>
        <taxon>Candidatus Dormiibacterota</taxon>
        <taxon>Candidatus Dormibacteria</taxon>
        <taxon>Candidatus Aeolococcales</taxon>
        <taxon>Candidatus Aeolococcaceae</taxon>
        <taxon>Candidatus Amunia</taxon>
    </lineage>
</organism>
<proteinExistence type="predicted"/>
<dbReference type="Gene3D" id="3.20.20.450">
    <property type="entry name" value="EAL domain"/>
    <property type="match status" value="1"/>
</dbReference>
<dbReference type="Gene3D" id="3.30.450.40">
    <property type="match status" value="1"/>
</dbReference>
<dbReference type="EMBL" id="JAEKNN010000027">
    <property type="protein sequence ID" value="MBJ7609010.1"/>
    <property type="molecule type" value="Genomic_DNA"/>
</dbReference>
<dbReference type="PANTHER" id="PTHR33121">
    <property type="entry name" value="CYCLIC DI-GMP PHOSPHODIESTERASE PDEF"/>
    <property type="match status" value="1"/>
</dbReference>
<dbReference type="InterPro" id="IPR050706">
    <property type="entry name" value="Cyclic-di-GMP_PDE-like"/>
</dbReference>
<accession>A0A934KN25</accession>
<dbReference type="SUPFAM" id="SSF141868">
    <property type="entry name" value="EAL domain-like"/>
    <property type="match status" value="1"/>
</dbReference>
<dbReference type="PANTHER" id="PTHR33121:SF76">
    <property type="entry name" value="SIGNALING PROTEIN"/>
    <property type="match status" value="1"/>
</dbReference>
<reference evidence="2 3" key="1">
    <citation type="submission" date="2020-10" db="EMBL/GenBank/DDBJ databases">
        <title>Ca. Dormibacterota MAGs.</title>
        <authorList>
            <person name="Montgomery K."/>
        </authorList>
    </citation>
    <scope>NUCLEOTIDE SEQUENCE [LARGE SCALE GENOMIC DNA]</scope>
    <source>
        <strain evidence="2">Mitchell_Peninsula_5</strain>
    </source>
</reference>
<dbReference type="SUPFAM" id="SSF55781">
    <property type="entry name" value="GAF domain-like"/>
    <property type="match status" value="1"/>
</dbReference>
<dbReference type="InterPro" id="IPR035919">
    <property type="entry name" value="EAL_sf"/>
</dbReference>
<dbReference type="AlphaFoldDB" id="A0A934KN25"/>
<dbReference type="Pfam" id="PF01590">
    <property type="entry name" value="GAF"/>
    <property type="match status" value="1"/>
</dbReference>
<dbReference type="SMART" id="SM00065">
    <property type="entry name" value="GAF"/>
    <property type="match status" value="1"/>
</dbReference>
<dbReference type="InterPro" id="IPR029016">
    <property type="entry name" value="GAF-like_dom_sf"/>
</dbReference>
<dbReference type="Pfam" id="PF00563">
    <property type="entry name" value="EAL"/>
    <property type="match status" value="1"/>
</dbReference>
<gene>
    <name evidence="2" type="ORF">JF887_06220</name>
</gene>
<protein>
    <submittedName>
        <fullName evidence="2">EAL domain-containing protein</fullName>
    </submittedName>
</protein>
<dbReference type="CDD" id="cd01948">
    <property type="entry name" value="EAL"/>
    <property type="match status" value="1"/>
</dbReference>
<comment type="caution">
    <text evidence="2">The sequence shown here is derived from an EMBL/GenBank/DDBJ whole genome shotgun (WGS) entry which is preliminary data.</text>
</comment>
<evidence type="ECO:0000313" key="2">
    <source>
        <dbReference type="EMBL" id="MBJ7609010.1"/>
    </source>
</evidence>
<sequence length="424" mass="46570">MTQGENTPGDTALTALALEQPLRLLVDDILEAAREYLDMDVAFVAEFAGGEQIFRHVAGDAAVFRLSSELRVPLGWMYCKDMTDGRLAEAIPDVAADPLASAMAVTMEAHVGSYVGVPVSLPDGRVWGSMACLSRRADHSVGKRDVRFMRMLARIYAEQLEREEREAVARRQKRAQIRAILREGRLITVLQPIVDLLSGAAVGFEALARFEGETPQPPDLWFAAAKEVGLGRELELAAVRSALGHLADLPDDAYLSLNISPETAVSAEFAALMERGTDRVVIEVTEHAAIGDYPQFNSSVARLRFRGMRYAVDDAGAGFATFSHILSTKPDIVKLDMSLIRDIHRDLARRALLHGLIYFIEQINATAVAEGIETQEEAEALKRLGVHCAQGYFFGRPGEQLRQPSPVRADDRGRGRVRVLPLAK</sequence>
<dbReference type="GO" id="GO:0071111">
    <property type="term" value="F:cyclic-guanylate-specific phosphodiesterase activity"/>
    <property type="evidence" value="ECO:0007669"/>
    <property type="project" value="InterPro"/>
</dbReference>
<feature type="domain" description="EAL" evidence="1">
    <location>
        <begin position="170"/>
        <end position="411"/>
    </location>
</feature>
<dbReference type="SMART" id="SM00052">
    <property type="entry name" value="EAL"/>
    <property type="match status" value="1"/>
</dbReference>
<evidence type="ECO:0000259" key="1">
    <source>
        <dbReference type="PROSITE" id="PS50883"/>
    </source>
</evidence>
<evidence type="ECO:0000313" key="3">
    <source>
        <dbReference type="Proteomes" id="UP000614410"/>
    </source>
</evidence>
<name>A0A934KN25_9BACT</name>
<dbReference type="PROSITE" id="PS50883">
    <property type="entry name" value="EAL"/>
    <property type="match status" value="1"/>
</dbReference>
<dbReference type="InterPro" id="IPR001633">
    <property type="entry name" value="EAL_dom"/>
</dbReference>
<dbReference type="Proteomes" id="UP000614410">
    <property type="component" value="Unassembled WGS sequence"/>
</dbReference>
<dbReference type="InterPro" id="IPR003018">
    <property type="entry name" value="GAF"/>
</dbReference>